<dbReference type="PANTHER" id="PTHR48022:SF28">
    <property type="entry name" value="MAJOR FACILITATOR SUPERFAMILY (MFS) PROFILE DOMAIN-CONTAINING PROTEIN-RELATED"/>
    <property type="match status" value="1"/>
</dbReference>
<dbReference type="OrthoDB" id="6133115at2759"/>
<feature type="domain" description="Major facilitator superfamily (MFS) profile" evidence="10">
    <location>
        <begin position="12"/>
        <end position="453"/>
    </location>
</feature>
<evidence type="ECO:0000256" key="2">
    <source>
        <dbReference type="ARBA" id="ARBA00010992"/>
    </source>
</evidence>
<gene>
    <name evidence="11" type="ORF">NA56DRAFT_743410</name>
</gene>
<feature type="region of interest" description="Disordered" evidence="8">
    <location>
        <begin position="472"/>
        <end position="506"/>
    </location>
</feature>
<feature type="transmembrane region" description="Helical" evidence="9">
    <location>
        <begin position="7"/>
        <end position="25"/>
    </location>
</feature>
<feature type="transmembrane region" description="Helical" evidence="9">
    <location>
        <begin position="363"/>
        <end position="388"/>
    </location>
</feature>
<evidence type="ECO:0000256" key="8">
    <source>
        <dbReference type="SAM" id="MobiDB-lite"/>
    </source>
</evidence>
<evidence type="ECO:0000256" key="4">
    <source>
        <dbReference type="ARBA" id="ARBA00022692"/>
    </source>
</evidence>
<dbReference type="PANTHER" id="PTHR48022">
    <property type="entry name" value="PLASTIDIC GLUCOSE TRANSPORTER 4"/>
    <property type="match status" value="1"/>
</dbReference>
<name>A0A2J6QL92_9HELO</name>
<evidence type="ECO:0000313" key="12">
    <source>
        <dbReference type="Proteomes" id="UP000235672"/>
    </source>
</evidence>
<dbReference type="PRINTS" id="PR00171">
    <property type="entry name" value="SUGRTRNSPORT"/>
</dbReference>
<dbReference type="Proteomes" id="UP000235672">
    <property type="component" value="Unassembled WGS sequence"/>
</dbReference>
<feature type="transmembrane region" description="Helical" evidence="9">
    <location>
        <begin position="50"/>
        <end position="69"/>
    </location>
</feature>
<proteinExistence type="inferred from homology"/>
<sequence>MALEGRLLFTAVTSLTCLGFLLIGYDNGLMGGLVNSKAFTTTFNTPSPTITGLIVAIYEVGCFLGSVSVSIFGEQLGRKKSIGIGVVIMIIGALLQATAYTRTHMIVARIVSGTGMGFINSTVPVFQSEFSPKATRGLYVCMQLSTLNLGIFLAYWIDYGFTQSQTGSYTWRVPCILQCIFLIPMLFLLLVVPETPRWLASHKQPSDSLDVLRRLHSYHRTDEEITALHSNILKISAYEKSLGAGSWHDLLRNDEIQSQRRFLIACAIQAFQQLGGINALIYYSNTLFSASLGFSDHLSALMSGFLQTWFFVASFIPWFLIDRIGRRPLLLSCISFMSAIMVVQTGLIYNVQNKTSIAKGCGIGAAVMLFLFEGAFTIGFQATVWVYPSEILPLRLRQRGSGVSTACNWIMNYMIVQITPPALNNIGYKTYIIFAVLNACWVPIIYLFFPETKGLELEDVDRLFAKGDELERLGGRGVGGDAGSEEGSGNGEKVVVGEGEVGKGEV</sequence>
<dbReference type="Gene3D" id="1.20.1250.20">
    <property type="entry name" value="MFS general substrate transporter like domains"/>
    <property type="match status" value="1"/>
</dbReference>
<feature type="transmembrane region" description="Helical" evidence="9">
    <location>
        <begin position="328"/>
        <end position="351"/>
    </location>
</feature>
<dbReference type="InterPro" id="IPR050360">
    <property type="entry name" value="MFS_Sugar_Transporters"/>
</dbReference>
<protein>
    <submittedName>
        <fullName evidence="11">Sugar transporter-like protein</fullName>
    </submittedName>
</protein>
<feature type="transmembrane region" description="Helical" evidence="9">
    <location>
        <begin position="169"/>
        <end position="192"/>
    </location>
</feature>
<dbReference type="SUPFAM" id="SSF103473">
    <property type="entry name" value="MFS general substrate transporter"/>
    <property type="match status" value="1"/>
</dbReference>
<evidence type="ECO:0000259" key="10">
    <source>
        <dbReference type="PROSITE" id="PS50850"/>
    </source>
</evidence>
<dbReference type="InterPro" id="IPR003663">
    <property type="entry name" value="Sugar/inositol_transpt"/>
</dbReference>
<dbReference type="FunFam" id="1.20.1250.20:FF:000090">
    <property type="entry name" value="MFS sugar transporter, putative"/>
    <property type="match status" value="1"/>
</dbReference>
<dbReference type="NCBIfam" id="TIGR00879">
    <property type="entry name" value="SP"/>
    <property type="match status" value="1"/>
</dbReference>
<dbReference type="EMBL" id="KZ613466">
    <property type="protein sequence ID" value="PMD27037.1"/>
    <property type="molecule type" value="Genomic_DNA"/>
</dbReference>
<keyword evidence="12" id="KW-1185">Reference proteome</keyword>
<feature type="transmembrane region" description="Helical" evidence="9">
    <location>
        <begin position="106"/>
        <end position="126"/>
    </location>
</feature>
<keyword evidence="4 9" id="KW-0812">Transmembrane</keyword>
<organism evidence="11 12">
    <name type="scientific">Hyaloscypha hepaticicola</name>
    <dbReference type="NCBI Taxonomy" id="2082293"/>
    <lineage>
        <taxon>Eukaryota</taxon>
        <taxon>Fungi</taxon>
        <taxon>Dikarya</taxon>
        <taxon>Ascomycota</taxon>
        <taxon>Pezizomycotina</taxon>
        <taxon>Leotiomycetes</taxon>
        <taxon>Helotiales</taxon>
        <taxon>Hyaloscyphaceae</taxon>
        <taxon>Hyaloscypha</taxon>
    </lineage>
</organism>
<feature type="compositionally biased region" description="Gly residues" evidence="8">
    <location>
        <begin position="475"/>
        <end position="490"/>
    </location>
</feature>
<feature type="transmembrane region" description="Helical" evidence="9">
    <location>
        <begin position="304"/>
        <end position="321"/>
    </location>
</feature>
<dbReference type="PROSITE" id="PS50850">
    <property type="entry name" value="MFS"/>
    <property type="match status" value="1"/>
</dbReference>
<feature type="transmembrane region" description="Helical" evidence="9">
    <location>
        <begin position="400"/>
        <end position="419"/>
    </location>
</feature>
<dbReference type="InterPro" id="IPR020846">
    <property type="entry name" value="MFS_dom"/>
</dbReference>
<feature type="transmembrane region" description="Helical" evidence="9">
    <location>
        <begin position="262"/>
        <end position="284"/>
    </location>
</feature>
<dbReference type="InterPro" id="IPR036259">
    <property type="entry name" value="MFS_trans_sf"/>
</dbReference>
<evidence type="ECO:0000256" key="1">
    <source>
        <dbReference type="ARBA" id="ARBA00004141"/>
    </source>
</evidence>
<dbReference type="AlphaFoldDB" id="A0A2J6QL92"/>
<feature type="transmembrane region" description="Helical" evidence="9">
    <location>
        <begin position="431"/>
        <end position="449"/>
    </location>
</feature>
<dbReference type="InterPro" id="IPR005828">
    <property type="entry name" value="MFS_sugar_transport-like"/>
</dbReference>
<evidence type="ECO:0000256" key="6">
    <source>
        <dbReference type="ARBA" id="ARBA00023136"/>
    </source>
</evidence>
<keyword evidence="3 7" id="KW-0813">Transport</keyword>
<keyword evidence="11" id="KW-0762">Sugar transport</keyword>
<evidence type="ECO:0000256" key="9">
    <source>
        <dbReference type="SAM" id="Phobius"/>
    </source>
</evidence>
<evidence type="ECO:0000256" key="7">
    <source>
        <dbReference type="RuleBase" id="RU003346"/>
    </source>
</evidence>
<dbReference type="GO" id="GO:0005351">
    <property type="term" value="F:carbohydrate:proton symporter activity"/>
    <property type="evidence" value="ECO:0007669"/>
    <property type="project" value="TreeGrafter"/>
</dbReference>
<evidence type="ECO:0000313" key="11">
    <source>
        <dbReference type="EMBL" id="PMD27037.1"/>
    </source>
</evidence>
<evidence type="ECO:0000256" key="5">
    <source>
        <dbReference type="ARBA" id="ARBA00022989"/>
    </source>
</evidence>
<comment type="similarity">
    <text evidence="2 7">Belongs to the major facilitator superfamily. Sugar transporter (TC 2.A.1.1) family.</text>
</comment>
<comment type="subcellular location">
    <subcellularLocation>
        <location evidence="1">Membrane</location>
        <topology evidence="1">Multi-pass membrane protein</topology>
    </subcellularLocation>
</comment>
<feature type="transmembrane region" description="Helical" evidence="9">
    <location>
        <begin position="138"/>
        <end position="157"/>
    </location>
</feature>
<evidence type="ECO:0000256" key="3">
    <source>
        <dbReference type="ARBA" id="ARBA00022448"/>
    </source>
</evidence>
<dbReference type="Pfam" id="PF00083">
    <property type="entry name" value="Sugar_tr"/>
    <property type="match status" value="1"/>
</dbReference>
<feature type="transmembrane region" description="Helical" evidence="9">
    <location>
        <begin position="81"/>
        <end position="100"/>
    </location>
</feature>
<keyword evidence="5 9" id="KW-1133">Transmembrane helix</keyword>
<keyword evidence="6 9" id="KW-0472">Membrane</keyword>
<accession>A0A2J6QL92</accession>
<reference evidence="11 12" key="1">
    <citation type="submission" date="2016-05" db="EMBL/GenBank/DDBJ databases">
        <title>A degradative enzymes factory behind the ericoid mycorrhizal symbiosis.</title>
        <authorList>
            <consortium name="DOE Joint Genome Institute"/>
            <person name="Martino E."/>
            <person name="Morin E."/>
            <person name="Grelet G."/>
            <person name="Kuo A."/>
            <person name="Kohler A."/>
            <person name="Daghino S."/>
            <person name="Barry K."/>
            <person name="Choi C."/>
            <person name="Cichocki N."/>
            <person name="Clum A."/>
            <person name="Copeland A."/>
            <person name="Hainaut M."/>
            <person name="Haridas S."/>
            <person name="Labutti K."/>
            <person name="Lindquist E."/>
            <person name="Lipzen A."/>
            <person name="Khouja H.-R."/>
            <person name="Murat C."/>
            <person name="Ohm R."/>
            <person name="Olson A."/>
            <person name="Spatafora J."/>
            <person name="Veneault-Fourrey C."/>
            <person name="Henrissat B."/>
            <person name="Grigoriev I."/>
            <person name="Martin F."/>
            <person name="Perotto S."/>
        </authorList>
    </citation>
    <scope>NUCLEOTIDE SEQUENCE [LARGE SCALE GENOMIC DNA]</scope>
    <source>
        <strain evidence="11 12">UAMH 7357</strain>
    </source>
</reference>
<dbReference type="GO" id="GO:0016020">
    <property type="term" value="C:membrane"/>
    <property type="evidence" value="ECO:0007669"/>
    <property type="project" value="UniProtKB-SubCell"/>
</dbReference>